<reference evidence="1 2" key="1">
    <citation type="journal article" date="2023" name="Plants (Basel)">
        <title>Bridging the Gap: Combining Genomics and Transcriptomics Approaches to Understand Stylosanthes scabra, an Orphan Legume from the Brazilian Caatinga.</title>
        <authorList>
            <person name="Ferreira-Neto J.R.C."/>
            <person name="da Silva M.D."/>
            <person name="Binneck E."/>
            <person name="de Melo N.F."/>
            <person name="da Silva R.H."/>
            <person name="de Melo A.L.T.M."/>
            <person name="Pandolfi V."/>
            <person name="Bustamante F.O."/>
            <person name="Brasileiro-Vidal A.C."/>
            <person name="Benko-Iseppon A.M."/>
        </authorList>
    </citation>
    <scope>NUCLEOTIDE SEQUENCE [LARGE SCALE GENOMIC DNA]</scope>
    <source>
        <tissue evidence="1">Leaves</tissue>
    </source>
</reference>
<evidence type="ECO:0000313" key="2">
    <source>
        <dbReference type="Proteomes" id="UP001341840"/>
    </source>
</evidence>
<protein>
    <submittedName>
        <fullName evidence="1">Uncharacterized protein</fullName>
    </submittedName>
</protein>
<sequence length="114" mass="13341">MEADHEVGGNIDGAEGAEAEGVRFPMFKPQKDMATYRWQLGLLFANRDEFKEAVSTYSFQTQRGVKFEKCNLKRLGEEQTWQLRSMNLKHTCMQVPRVRIMHSKWLGKEFKKKV</sequence>
<name>A0ABU6QG58_9FABA</name>
<gene>
    <name evidence="1" type="ORF">PIB30_047536</name>
</gene>
<organism evidence="1 2">
    <name type="scientific">Stylosanthes scabra</name>
    <dbReference type="NCBI Taxonomy" id="79078"/>
    <lineage>
        <taxon>Eukaryota</taxon>
        <taxon>Viridiplantae</taxon>
        <taxon>Streptophyta</taxon>
        <taxon>Embryophyta</taxon>
        <taxon>Tracheophyta</taxon>
        <taxon>Spermatophyta</taxon>
        <taxon>Magnoliopsida</taxon>
        <taxon>eudicotyledons</taxon>
        <taxon>Gunneridae</taxon>
        <taxon>Pentapetalae</taxon>
        <taxon>rosids</taxon>
        <taxon>fabids</taxon>
        <taxon>Fabales</taxon>
        <taxon>Fabaceae</taxon>
        <taxon>Papilionoideae</taxon>
        <taxon>50 kb inversion clade</taxon>
        <taxon>dalbergioids sensu lato</taxon>
        <taxon>Dalbergieae</taxon>
        <taxon>Pterocarpus clade</taxon>
        <taxon>Stylosanthes</taxon>
    </lineage>
</organism>
<comment type="caution">
    <text evidence="1">The sequence shown here is derived from an EMBL/GenBank/DDBJ whole genome shotgun (WGS) entry which is preliminary data.</text>
</comment>
<evidence type="ECO:0000313" key="1">
    <source>
        <dbReference type="EMBL" id="MED6110926.1"/>
    </source>
</evidence>
<dbReference type="EMBL" id="JASCZI010000305">
    <property type="protein sequence ID" value="MED6110926.1"/>
    <property type="molecule type" value="Genomic_DNA"/>
</dbReference>
<dbReference type="Proteomes" id="UP001341840">
    <property type="component" value="Unassembled WGS sequence"/>
</dbReference>
<accession>A0ABU6QG58</accession>
<keyword evidence="2" id="KW-1185">Reference proteome</keyword>
<proteinExistence type="predicted"/>